<feature type="region of interest" description="Disordered" evidence="7">
    <location>
        <begin position="262"/>
        <end position="283"/>
    </location>
</feature>
<dbReference type="PANTHER" id="PTHR22726">
    <property type="entry name" value="METALLOENDOPEPTIDASE OMA1"/>
    <property type="match status" value="1"/>
</dbReference>
<keyword evidence="11" id="KW-1185">Reference proteome</keyword>
<feature type="compositionally biased region" description="Polar residues" evidence="7">
    <location>
        <begin position="263"/>
        <end position="283"/>
    </location>
</feature>
<feature type="domain" description="Peptidase M48" evidence="9">
    <location>
        <begin position="89"/>
        <end position="258"/>
    </location>
</feature>
<keyword evidence="2" id="KW-0479">Metal-binding</keyword>
<sequence length="283" mass="30982">MITRIFPSVRRLHRRWFYGLMAMVMAVGIGLATPKPSQAGLLDLIFNGIQYIQLSNLSTQDEVRLGRRIDAQLKRQGVRIYNRDPQIVAYVDQIGQRLAAASARPDLPYTFQVVQDDSINAFATMGGFVYIHTGLMEEAANEAELAGVLAHEIGHIGGRHAVNQMRQIALAQGVAGALGVDQSALVNIGVQLALSLPNSRADEYDADQRGFRTMGQARYAQSGLVSFMRKLDERSGARPEFLSTHPDPGNRVENLEAMLESEGNPNATDGLNNSAYQSKISSL</sequence>
<dbReference type="GO" id="GO:0016020">
    <property type="term" value="C:membrane"/>
    <property type="evidence" value="ECO:0007669"/>
    <property type="project" value="TreeGrafter"/>
</dbReference>
<evidence type="ECO:0000313" key="11">
    <source>
        <dbReference type="Proteomes" id="UP000191901"/>
    </source>
</evidence>
<keyword evidence="8" id="KW-1133">Transmembrane helix</keyword>
<gene>
    <name evidence="10" type="ORF">XM38_046240</name>
</gene>
<dbReference type="GO" id="GO:0051603">
    <property type="term" value="P:proteolysis involved in protein catabolic process"/>
    <property type="evidence" value="ECO:0007669"/>
    <property type="project" value="TreeGrafter"/>
</dbReference>
<keyword evidence="1 6" id="KW-0645">Protease</keyword>
<dbReference type="KEGG" id="hhg:XM38_046240"/>
<keyword evidence="3 6" id="KW-0378">Hydrolase</keyword>
<keyword evidence="4 6" id="KW-0862">Zinc</keyword>
<dbReference type="PANTHER" id="PTHR22726:SF1">
    <property type="entry name" value="METALLOENDOPEPTIDASE OMA1, MITOCHONDRIAL"/>
    <property type="match status" value="1"/>
</dbReference>
<dbReference type="InterPro" id="IPR051156">
    <property type="entry name" value="Mito/Outer_Membr_Metalloprot"/>
</dbReference>
<proteinExistence type="inferred from homology"/>
<protein>
    <submittedName>
        <fullName evidence="10">Peptidase M48</fullName>
    </submittedName>
</protein>
<evidence type="ECO:0000256" key="6">
    <source>
        <dbReference type="RuleBase" id="RU003983"/>
    </source>
</evidence>
<accession>A0A1Z3HTR3</accession>
<evidence type="ECO:0000256" key="8">
    <source>
        <dbReference type="SAM" id="Phobius"/>
    </source>
</evidence>
<comment type="similarity">
    <text evidence="6">Belongs to the peptidase M48 family.</text>
</comment>
<name>A0A1Z3HTR3_9CYAN</name>
<dbReference type="OrthoDB" id="9810445at2"/>
<dbReference type="Gene3D" id="3.30.2010.10">
    <property type="entry name" value="Metalloproteases ('zincins'), catalytic domain"/>
    <property type="match status" value="1"/>
</dbReference>
<dbReference type="AlphaFoldDB" id="A0A1Z3HTR3"/>
<evidence type="ECO:0000256" key="5">
    <source>
        <dbReference type="ARBA" id="ARBA00023049"/>
    </source>
</evidence>
<dbReference type="STRING" id="1641165.XM38_17485"/>
<keyword evidence="8" id="KW-0472">Membrane</keyword>
<dbReference type="GO" id="GO:0046872">
    <property type="term" value="F:metal ion binding"/>
    <property type="evidence" value="ECO:0007669"/>
    <property type="project" value="UniProtKB-KW"/>
</dbReference>
<dbReference type="RefSeq" id="WP_080811296.1">
    <property type="nucleotide sequence ID" value="NZ_CP021983.2"/>
</dbReference>
<feature type="transmembrane region" description="Helical" evidence="8">
    <location>
        <begin position="16"/>
        <end position="33"/>
    </location>
</feature>
<evidence type="ECO:0000256" key="3">
    <source>
        <dbReference type="ARBA" id="ARBA00022801"/>
    </source>
</evidence>
<evidence type="ECO:0000259" key="9">
    <source>
        <dbReference type="Pfam" id="PF01435"/>
    </source>
</evidence>
<evidence type="ECO:0000256" key="4">
    <source>
        <dbReference type="ARBA" id="ARBA00022833"/>
    </source>
</evidence>
<organism evidence="10 11">
    <name type="scientific">Halomicronema hongdechloris C2206</name>
    <dbReference type="NCBI Taxonomy" id="1641165"/>
    <lineage>
        <taxon>Bacteria</taxon>
        <taxon>Bacillati</taxon>
        <taxon>Cyanobacteriota</taxon>
        <taxon>Cyanophyceae</taxon>
        <taxon>Nodosilineales</taxon>
        <taxon>Nodosilineaceae</taxon>
        <taxon>Halomicronema</taxon>
    </lineage>
</organism>
<evidence type="ECO:0000256" key="7">
    <source>
        <dbReference type="SAM" id="MobiDB-lite"/>
    </source>
</evidence>
<dbReference type="InterPro" id="IPR001915">
    <property type="entry name" value="Peptidase_M48"/>
</dbReference>
<dbReference type="GO" id="GO:0004222">
    <property type="term" value="F:metalloendopeptidase activity"/>
    <property type="evidence" value="ECO:0007669"/>
    <property type="project" value="InterPro"/>
</dbReference>
<dbReference type="Pfam" id="PF01435">
    <property type="entry name" value="Peptidase_M48"/>
    <property type="match status" value="1"/>
</dbReference>
<evidence type="ECO:0000256" key="2">
    <source>
        <dbReference type="ARBA" id="ARBA00022723"/>
    </source>
</evidence>
<keyword evidence="5 6" id="KW-0482">Metalloprotease</keyword>
<dbReference type="CDD" id="cd07333">
    <property type="entry name" value="M48C_bepA_like"/>
    <property type="match status" value="1"/>
</dbReference>
<dbReference type="EMBL" id="CP021983">
    <property type="protein sequence ID" value="ASC73652.1"/>
    <property type="molecule type" value="Genomic_DNA"/>
</dbReference>
<dbReference type="Proteomes" id="UP000191901">
    <property type="component" value="Chromosome"/>
</dbReference>
<evidence type="ECO:0000313" key="10">
    <source>
        <dbReference type="EMBL" id="ASC73652.1"/>
    </source>
</evidence>
<comment type="cofactor">
    <cofactor evidence="6">
        <name>Zn(2+)</name>
        <dbReference type="ChEBI" id="CHEBI:29105"/>
    </cofactor>
    <text evidence="6">Binds 1 zinc ion per subunit.</text>
</comment>
<reference evidence="10 11" key="1">
    <citation type="journal article" date="2016" name="Biochim. Biophys. Acta">
        <title>Characterization of red-shifted phycobilisomes isolated from the chlorophyll f-containing cyanobacterium Halomicronema hongdechloris.</title>
        <authorList>
            <person name="Li Y."/>
            <person name="Lin Y."/>
            <person name="Garvey C.J."/>
            <person name="Birch D."/>
            <person name="Corkery R.W."/>
            <person name="Loughlin P.C."/>
            <person name="Scheer H."/>
            <person name="Willows R.D."/>
            <person name="Chen M."/>
        </authorList>
    </citation>
    <scope>NUCLEOTIDE SEQUENCE [LARGE SCALE GENOMIC DNA]</scope>
    <source>
        <strain evidence="10 11">C2206</strain>
    </source>
</reference>
<keyword evidence="8" id="KW-0812">Transmembrane</keyword>
<evidence type="ECO:0000256" key="1">
    <source>
        <dbReference type="ARBA" id="ARBA00022670"/>
    </source>
</evidence>